<accession>A0A0A9CX11</accession>
<reference evidence="1" key="2">
    <citation type="journal article" date="2015" name="Data Brief">
        <title>Shoot transcriptome of the giant reed, Arundo donax.</title>
        <authorList>
            <person name="Barrero R.A."/>
            <person name="Guerrero F.D."/>
            <person name="Moolhuijzen P."/>
            <person name="Goolsby J.A."/>
            <person name="Tidwell J."/>
            <person name="Bellgard S.E."/>
            <person name="Bellgard M.I."/>
        </authorList>
    </citation>
    <scope>NUCLEOTIDE SEQUENCE</scope>
    <source>
        <tissue evidence="1">Shoot tissue taken approximately 20 cm above the soil surface</tissue>
    </source>
</reference>
<dbReference type="EMBL" id="GBRH01217011">
    <property type="protein sequence ID" value="JAD80884.1"/>
    <property type="molecule type" value="Transcribed_RNA"/>
</dbReference>
<protein>
    <submittedName>
        <fullName evidence="1">Uncharacterized protein</fullName>
    </submittedName>
</protein>
<sequence length="64" mass="7185">MGLLKDQMLPQATNSASALMNQDRLLQTLLVNVHVGPISGRIDLVPLMFQTFCLVRRTLYLLKS</sequence>
<dbReference type="AlphaFoldDB" id="A0A0A9CX11"/>
<proteinExistence type="predicted"/>
<evidence type="ECO:0000313" key="1">
    <source>
        <dbReference type="EMBL" id="JAD80884.1"/>
    </source>
</evidence>
<reference evidence="1" key="1">
    <citation type="submission" date="2014-09" db="EMBL/GenBank/DDBJ databases">
        <authorList>
            <person name="Magalhaes I.L.F."/>
            <person name="Oliveira U."/>
            <person name="Santos F.R."/>
            <person name="Vidigal T.H.D.A."/>
            <person name="Brescovit A.D."/>
            <person name="Santos A.J."/>
        </authorList>
    </citation>
    <scope>NUCLEOTIDE SEQUENCE</scope>
    <source>
        <tissue evidence="1">Shoot tissue taken approximately 20 cm above the soil surface</tissue>
    </source>
</reference>
<organism evidence="1">
    <name type="scientific">Arundo donax</name>
    <name type="common">Giant reed</name>
    <name type="synonym">Donax arundinaceus</name>
    <dbReference type="NCBI Taxonomy" id="35708"/>
    <lineage>
        <taxon>Eukaryota</taxon>
        <taxon>Viridiplantae</taxon>
        <taxon>Streptophyta</taxon>
        <taxon>Embryophyta</taxon>
        <taxon>Tracheophyta</taxon>
        <taxon>Spermatophyta</taxon>
        <taxon>Magnoliopsida</taxon>
        <taxon>Liliopsida</taxon>
        <taxon>Poales</taxon>
        <taxon>Poaceae</taxon>
        <taxon>PACMAD clade</taxon>
        <taxon>Arundinoideae</taxon>
        <taxon>Arundineae</taxon>
        <taxon>Arundo</taxon>
    </lineage>
</organism>
<name>A0A0A9CX11_ARUDO</name>